<evidence type="ECO:0000313" key="4">
    <source>
        <dbReference type="EMBL" id="STT78745.1"/>
    </source>
</evidence>
<dbReference type="GO" id="GO:0071453">
    <property type="term" value="P:cellular response to oxygen levels"/>
    <property type="evidence" value="ECO:0007669"/>
    <property type="project" value="TreeGrafter"/>
</dbReference>
<dbReference type="Proteomes" id="UP000255099">
    <property type="component" value="Unassembled WGS sequence"/>
</dbReference>
<evidence type="ECO:0000313" key="10">
    <source>
        <dbReference type="Proteomes" id="UP000250675"/>
    </source>
</evidence>
<evidence type="ECO:0000313" key="6">
    <source>
        <dbReference type="EMBL" id="STU78884.1"/>
    </source>
</evidence>
<reference evidence="10 11" key="1">
    <citation type="submission" date="2018-06" db="EMBL/GenBank/DDBJ databases">
        <authorList>
            <consortium name="Pathogen Informatics"/>
            <person name="Doyle S."/>
        </authorList>
    </citation>
    <scope>NUCLEOTIDE SEQUENCE [LARGE SCALE GENOMIC DNA]</scope>
    <source>
        <strain evidence="9 17">NCTC204</strain>
        <strain evidence="4 12">NCTC5047</strain>
        <strain evidence="7 11">NCTC5051</strain>
        <strain evidence="6 13">NCTC5053</strain>
        <strain evidence="5 14">NCTC8849</strain>
        <strain evidence="8 16">NCTC9617</strain>
        <strain evidence="3 15">NCTC9637</strain>
        <strain evidence="2 10">NCTC9645</strain>
    </source>
</reference>
<dbReference type="EMBL" id="UGLH01000005">
    <property type="protein sequence ID" value="STT78745.1"/>
    <property type="molecule type" value="Genomic_DNA"/>
</dbReference>
<protein>
    <submittedName>
        <fullName evidence="7">Co-activator of prophage gene expression IbrB</fullName>
    </submittedName>
</protein>
<evidence type="ECO:0000313" key="13">
    <source>
        <dbReference type="Proteomes" id="UP000254387"/>
    </source>
</evidence>
<evidence type="ECO:0000313" key="7">
    <source>
        <dbReference type="EMBL" id="STW25906.1"/>
    </source>
</evidence>
<evidence type="ECO:0000313" key="5">
    <source>
        <dbReference type="EMBL" id="STU45913.1"/>
    </source>
</evidence>
<evidence type="ECO:0000313" key="16">
    <source>
        <dbReference type="Proteomes" id="UP000255167"/>
    </source>
</evidence>
<dbReference type="Proteomes" id="UP000255167">
    <property type="component" value="Unassembled WGS sequence"/>
</dbReference>
<dbReference type="EMBL" id="UGLC01000003">
    <property type="protein sequence ID" value="STU45913.1"/>
    <property type="molecule type" value="Genomic_DNA"/>
</dbReference>
<dbReference type="Proteomes" id="UP000254340">
    <property type="component" value="Unassembled WGS sequence"/>
</dbReference>
<dbReference type="SUPFAM" id="SSF110849">
    <property type="entry name" value="ParB/Sulfiredoxin"/>
    <property type="match status" value="1"/>
</dbReference>
<proteinExistence type="predicted"/>
<dbReference type="EMBL" id="UGMD01000004">
    <property type="protein sequence ID" value="STY78808.1"/>
    <property type="molecule type" value="Genomic_DNA"/>
</dbReference>
<dbReference type="Proteomes" id="UP000254799">
    <property type="component" value="Unassembled WGS sequence"/>
</dbReference>
<dbReference type="PANTHER" id="PTHR30083:SF1">
    <property type="entry name" value="TRANSCRIPTIONAL REGULATOR"/>
    <property type="match status" value="1"/>
</dbReference>
<dbReference type="Proteomes" id="UP000254141">
    <property type="component" value="Unassembled WGS sequence"/>
</dbReference>
<dbReference type="EMBL" id="UASO01000011">
    <property type="protein sequence ID" value="SQC88316.1"/>
    <property type="molecule type" value="Genomic_DNA"/>
</dbReference>
<evidence type="ECO:0000313" key="15">
    <source>
        <dbReference type="Proteomes" id="UP000255099"/>
    </source>
</evidence>
<name>A0A2X3D057_KLEPN</name>
<dbReference type="Proteomes" id="UP000250675">
    <property type="component" value="Unassembled WGS sequence"/>
</dbReference>
<evidence type="ECO:0000313" key="14">
    <source>
        <dbReference type="Proteomes" id="UP000254799"/>
    </source>
</evidence>
<dbReference type="RefSeq" id="WP_004144055.1">
    <property type="nucleotide sequence ID" value="NZ_CABWOG010000013.1"/>
</dbReference>
<sequence>MGDSVIPEVEVLSNIIRQYFSQARSEEETIQALNHLRRVLHEVSPFAQEPVDCVLWVKADEVVANDYNPNVMAPGEKRLLKQSLEKDGFTQPVVVSEDKSHYLVVDGFHRQLLGRESDTGKRLKGWLPVACINPERKGQAARIAATIRHNRARGKHQITSMSDIVRDLSRLGWTDQRIGTELGMEQDEVLRLKQISGLTELFQEEDFSPAWTVR</sequence>
<dbReference type="Gene3D" id="3.90.1530.10">
    <property type="entry name" value="Conserved hypothetical protein from pyrococcus furiosus pfu- 392566-001, ParB domain"/>
    <property type="match status" value="1"/>
</dbReference>
<dbReference type="InterPro" id="IPR003115">
    <property type="entry name" value="ParB_N"/>
</dbReference>
<dbReference type="AlphaFoldDB" id="A0A2X3D057"/>
<dbReference type="SMART" id="SM00470">
    <property type="entry name" value="ParB"/>
    <property type="match status" value="1"/>
</dbReference>
<accession>A0A2X3D057</accession>
<dbReference type="CDD" id="cd16397">
    <property type="entry name" value="IbrB_like"/>
    <property type="match status" value="1"/>
</dbReference>
<dbReference type="EMBL" id="UGLU01000003">
    <property type="protein sequence ID" value="STW25906.1"/>
    <property type="molecule type" value="Genomic_DNA"/>
</dbReference>
<organism evidence="7 11">
    <name type="scientific">Klebsiella pneumoniae</name>
    <dbReference type="NCBI Taxonomy" id="573"/>
    <lineage>
        <taxon>Bacteria</taxon>
        <taxon>Pseudomonadati</taxon>
        <taxon>Pseudomonadota</taxon>
        <taxon>Gammaproteobacteria</taxon>
        <taxon>Enterobacterales</taxon>
        <taxon>Enterobacteriaceae</taxon>
        <taxon>Klebsiella/Raoultella group</taxon>
        <taxon>Klebsiella</taxon>
        <taxon>Klebsiella pneumoniae complex</taxon>
    </lineage>
</organism>
<evidence type="ECO:0000313" key="12">
    <source>
        <dbReference type="Proteomes" id="UP000254340"/>
    </source>
</evidence>
<evidence type="ECO:0000313" key="11">
    <source>
        <dbReference type="Proteomes" id="UP000254141"/>
    </source>
</evidence>
<dbReference type="InterPro" id="IPR036086">
    <property type="entry name" value="ParB/Sulfiredoxin_sf"/>
</dbReference>
<dbReference type="EMBL" id="UGMN01000002">
    <property type="protein sequence ID" value="STU78884.1"/>
    <property type="molecule type" value="Genomic_DNA"/>
</dbReference>
<evidence type="ECO:0000313" key="2">
    <source>
        <dbReference type="EMBL" id="SQC88316.1"/>
    </source>
</evidence>
<dbReference type="EMBL" id="UGLB01000002">
    <property type="protein sequence ID" value="STT45570.1"/>
    <property type="molecule type" value="Genomic_DNA"/>
</dbReference>
<evidence type="ECO:0000313" key="8">
    <source>
        <dbReference type="EMBL" id="STW47753.1"/>
    </source>
</evidence>
<gene>
    <name evidence="9" type="ORF">NCTC204_07139</name>
    <name evidence="4" type="ORF">NCTC5047_01527</name>
    <name evidence="7" type="ORF">NCTC5051_05700</name>
    <name evidence="6" type="ORF">NCTC5053_00275</name>
    <name evidence="5" type="ORF">NCTC8849_05797</name>
    <name evidence="8" type="ORF">NCTC9617_04313</name>
    <name evidence="3" type="ORF">NCTC9637_00416</name>
    <name evidence="2" type="ORF">NCTC9645_06461</name>
</gene>
<evidence type="ECO:0000313" key="17">
    <source>
        <dbReference type="Proteomes" id="UP000255192"/>
    </source>
</evidence>
<dbReference type="PANTHER" id="PTHR30083">
    <property type="entry name" value="TRANSCRIPTIONAL REGULATOR-RELATED"/>
    <property type="match status" value="1"/>
</dbReference>
<feature type="domain" description="ParB-like N-terminal" evidence="1">
    <location>
        <begin position="55"/>
        <end position="151"/>
    </location>
</feature>
<dbReference type="EMBL" id="UGNC01000005">
    <property type="protein sequence ID" value="STW47753.1"/>
    <property type="molecule type" value="Genomic_DNA"/>
</dbReference>
<evidence type="ECO:0000313" key="9">
    <source>
        <dbReference type="EMBL" id="STY78808.1"/>
    </source>
</evidence>
<dbReference type="Proteomes" id="UP000255192">
    <property type="component" value="Unassembled WGS sequence"/>
</dbReference>
<dbReference type="Proteomes" id="UP000254387">
    <property type="component" value="Unassembled WGS sequence"/>
</dbReference>
<evidence type="ECO:0000259" key="1">
    <source>
        <dbReference type="SMART" id="SM00470"/>
    </source>
</evidence>
<evidence type="ECO:0000313" key="3">
    <source>
        <dbReference type="EMBL" id="STT45570.1"/>
    </source>
</evidence>